<proteinExistence type="predicted"/>
<protein>
    <submittedName>
        <fullName evidence="1">Uncharacterized protein</fullName>
    </submittedName>
</protein>
<evidence type="ECO:0000313" key="1">
    <source>
        <dbReference type="EMBL" id="EMG11626.1"/>
    </source>
</evidence>
<accession>M3I8A5</accession>
<comment type="caution">
    <text evidence="1">The sequence shown here is derived from an EMBL/GenBank/DDBJ whole genome shotgun (WGS) entry which is preliminary data.</text>
</comment>
<name>M3I8A5_LEPIR</name>
<dbReference type="AlphaFoldDB" id="M3I8A5"/>
<gene>
    <name evidence="1" type="ORF">LEP1GSC151_0189</name>
</gene>
<evidence type="ECO:0000313" key="2">
    <source>
        <dbReference type="Proteomes" id="UP000011776"/>
    </source>
</evidence>
<organism evidence="1 2">
    <name type="scientific">Leptospira interrogans serovar Grippotyphosa str. LT2186</name>
    <dbReference type="NCBI Taxonomy" id="1001599"/>
    <lineage>
        <taxon>Bacteria</taxon>
        <taxon>Pseudomonadati</taxon>
        <taxon>Spirochaetota</taxon>
        <taxon>Spirochaetia</taxon>
        <taxon>Leptospirales</taxon>
        <taxon>Leptospiraceae</taxon>
        <taxon>Leptospira</taxon>
    </lineage>
</organism>
<sequence>MHKIVFLILIFLSFPAFLLAEKKKVYIRRGEGALPIKDTYVNTGIVFLSIFEYPKFDPRQMEAILIGLQDRTYSLNSKHTSFGIESPTDYKSVYYRIGFTNSIYYARPYDSYLNAAYTSKYILVDPKPEIDELQNAFLLFSLQYVIPYISTEMRNGVRYETNSIDLGIKYEFKILNNLQLIGGVDGGIGVCAIRESCTSYNISPFAGFKFDFWDISIAFEGYYRYVWLEFGASSLHLNIKSTDTYMITLYREFETDTVKTILEEVKNTRKKNHYKIPKLSFIEKLISV</sequence>
<reference evidence="1 2" key="1">
    <citation type="submission" date="2013-02" db="EMBL/GenBank/DDBJ databases">
        <authorList>
            <person name="Harkins D.M."/>
            <person name="Durkin A.S."/>
            <person name="Brinkac L.M."/>
            <person name="Haft D.H."/>
            <person name="Selengut J.D."/>
            <person name="Sanka R."/>
            <person name="DePew J."/>
            <person name="Purushe J."/>
            <person name="Tulsiani S.M."/>
            <person name="Graham G.C."/>
            <person name="Burns M.-A."/>
            <person name="Dohnt M.F."/>
            <person name="Smythe L.D."/>
            <person name="McKay D.B."/>
            <person name="Craig S.B."/>
            <person name="Vinetz J.M."/>
            <person name="Sutton G.G."/>
            <person name="Nierman W.C."/>
            <person name="Fouts D.E."/>
        </authorList>
    </citation>
    <scope>NUCLEOTIDE SEQUENCE [LARGE SCALE GENOMIC DNA]</scope>
    <source>
        <strain evidence="1 2">LT2186</strain>
    </source>
</reference>
<dbReference type="Proteomes" id="UP000011776">
    <property type="component" value="Unassembled WGS sequence"/>
</dbReference>
<dbReference type="EMBL" id="AFME02000153">
    <property type="protein sequence ID" value="EMG11626.1"/>
    <property type="molecule type" value="Genomic_DNA"/>
</dbReference>
<dbReference type="BioCyc" id="LINT1001599:G11K9-5603-MONOMER"/>